<dbReference type="PANTHER" id="PTHR35092:SF1">
    <property type="entry name" value="CHLORINASE MJ1651"/>
    <property type="match status" value="1"/>
</dbReference>
<dbReference type="InterPro" id="IPR023227">
    <property type="entry name" value="SAM_OH_AdoTrfase_C_sf"/>
</dbReference>
<dbReference type="Gene3D" id="3.40.50.10790">
    <property type="entry name" value="S-adenosyl-l-methionine hydroxide adenosyltransferase, N-terminal"/>
    <property type="match status" value="1"/>
</dbReference>
<comment type="caution">
    <text evidence="5">The sequence shown here is derived from an EMBL/GenBank/DDBJ whole genome shotgun (WGS) entry which is preliminary data.</text>
</comment>
<dbReference type="EMBL" id="DROK01000101">
    <property type="protein sequence ID" value="HHI96894.1"/>
    <property type="molecule type" value="Genomic_DNA"/>
</dbReference>
<dbReference type="Proteomes" id="UP000886101">
    <property type="component" value="Unassembled WGS sequence"/>
</dbReference>
<feature type="domain" description="S-adenosyl-l-methionine hydroxide adenosyltransferase N-terminal" evidence="3">
    <location>
        <begin position="6"/>
        <end position="151"/>
    </location>
</feature>
<dbReference type="SUPFAM" id="SSF102522">
    <property type="entry name" value="Bacterial fluorinating enzyme, N-terminal domain"/>
    <property type="match status" value="1"/>
</dbReference>
<dbReference type="Pfam" id="PF01887">
    <property type="entry name" value="SAM_HAT_N"/>
    <property type="match status" value="1"/>
</dbReference>
<evidence type="ECO:0008006" key="6">
    <source>
        <dbReference type="Google" id="ProtNLM"/>
    </source>
</evidence>
<gene>
    <name evidence="5" type="ORF">ENJ96_03485</name>
</gene>
<dbReference type="Pfam" id="PF20257">
    <property type="entry name" value="SAM_HAT_C"/>
    <property type="match status" value="1"/>
</dbReference>
<keyword evidence="1" id="KW-0949">S-adenosyl-L-methionine</keyword>
<dbReference type="InterPro" id="IPR046469">
    <property type="entry name" value="SAM_HAT_N"/>
</dbReference>
<dbReference type="SUPFAM" id="SSF101852">
    <property type="entry name" value="Bacterial fluorinating enzyme, C-terminal domain"/>
    <property type="match status" value="1"/>
</dbReference>
<evidence type="ECO:0000259" key="4">
    <source>
        <dbReference type="Pfam" id="PF20257"/>
    </source>
</evidence>
<organism evidence="5">
    <name type="scientific">Thermodesulfatator atlanticus</name>
    <dbReference type="NCBI Taxonomy" id="501497"/>
    <lineage>
        <taxon>Bacteria</taxon>
        <taxon>Pseudomonadati</taxon>
        <taxon>Thermodesulfobacteriota</taxon>
        <taxon>Thermodesulfobacteria</taxon>
        <taxon>Thermodesulfobacteriales</taxon>
        <taxon>Thermodesulfatatoraceae</taxon>
        <taxon>Thermodesulfatator</taxon>
    </lineage>
</organism>
<feature type="domain" description="S-adenosyl-l-methionine hydroxide adenosyltransferase C-terminal" evidence="4">
    <location>
        <begin position="174"/>
        <end position="252"/>
    </location>
</feature>
<evidence type="ECO:0000259" key="3">
    <source>
        <dbReference type="Pfam" id="PF01887"/>
    </source>
</evidence>
<dbReference type="InterPro" id="IPR023228">
    <property type="entry name" value="SAM_OH_AdoTrfase_N_sf"/>
</dbReference>
<evidence type="ECO:0000256" key="1">
    <source>
        <dbReference type="ARBA" id="ARBA00022691"/>
    </source>
</evidence>
<evidence type="ECO:0000313" key="5">
    <source>
        <dbReference type="EMBL" id="HHI96894.1"/>
    </source>
</evidence>
<evidence type="ECO:0000256" key="2">
    <source>
        <dbReference type="ARBA" id="ARBA00024035"/>
    </source>
</evidence>
<proteinExistence type="inferred from homology"/>
<name>A0A7V5NZ52_9BACT</name>
<dbReference type="InterPro" id="IPR002747">
    <property type="entry name" value="SAM_OH_AdoTrfase"/>
</dbReference>
<dbReference type="Gene3D" id="2.40.30.90">
    <property type="entry name" value="Bacterial fluorinating enzyme like"/>
    <property type="match status" value="1"/>
</dbReference>
<accession>A0A7V5NZ52</accession>
<comment type="similarity">
    <text evidence="2">Belongs to the SAM hydrolase / SAM-dependent halogenase family.</text>
</comment>
<reference evidence="5" key="1">
    <citation type="journal article" date="2020" name="mSystems">
        <title>Genome- and Community-Level Interaction Insights into Carbon Utilization and Element Cycling Functions of Hydrothermarchaeota in Hydrothermal Sediment.</title>
        <authorList>
            <person name="Zhou Z."/>
            <person name="Liu Y."/>
            <person name="Xu W."/>
            <person name="Pan J."/>
            <person name="Luo Z.H."/>
            <person name="Li M."/>
        </authorList>
    </citation>
    <scope>NUCLEOTIDE SEQUENCE [LARGE SCALE GENOMIC DNA]</scope>
    <source>
        <strain evidence="5">HyVt-533</strain>
    </source>
</reference>
<sequence>MAERLVVLLTDFGLRDHYVAVMKGVMLSLCPRLRFIDLTHEIPPQDVKEGAYILGVSYRYFPEETIFLAVVDPGVGTSRKGVVLRAGPYYFVGPDNGLFTWVVKQESDFVIRALTNPGYFRPQISNTFHGRDIFAPTAAHLACGRPFEEVGPVINELVLLPWPEVRRKGPFVLGQVIHVDRFGNLITNISRRQLAGHRVKRIRYKDLEIPLVSTYGVARKGEVVALFGSEDFLEIALVEDSAAKRLGADGEVRVELD</sequence>
<dbReference type="AlphaFoldDB" id="A0A7V5NZ52"/>
<dbReference type="PIRSF" id="PIRSF006779">
    <property type="entry name" value="UCP006779"/>
    <property type="match status" value="1"/>
</dbReference>
<dbReference type="InterPro" id="IPR046470">
    <property type="entry name" value="SAM_HAT_C"/>
</dbReference>
<protein>
    <recommendedName>
        <fullName evidence="6">Adenosyl-chloride synthase</fullName>
    </recommendedName>
</protein>
<dbReference type="PANTHER" id="PTHR35092">
    <property type="entry name" value="CHLORINASE MJ1651"/>
    <property type="match status" value="1"/>
</dbReference>